<dbReference type="GO" id="GO:0016491">
    <property type="term" value="F:oxidoreductase activity"/>
    <property type="evidence" value="ECO:0007669"/>
    <property type="project" value="UniProtKB-KW"/>
</dbReference>
<dbReference type="InterPro" id="IPR050231">
    <property type="entry name" value="Iron_ascorbate_oxido_reductase"/>
</dbReference>
<dbReference type="AlphaFoldDB" id="A0AAN7MGM4"/>
<dbReference type="PROSITE" id="PS51471">
    <property type="entry name" value="FE2OG_OXY"/>
    <property type="match status" value="1"/>
</dbReference>
<evidence type="ECO:0000256" key="4">
    <source>
        <dbReference type="SAM" id="MobiDB-lite"/>
    </source>
</evidence>
<proteinExistence type="inferred from homology"/>
<dbReference type="SUPFAM" id="SSF51197">
    <property type="entry name" value="Clavaminate synthase-like"/>
    <property type="match status" value="1"/>
</dbReference>
<evidence type="ECO:0000313" key="6">
    <source>
        <dbReference type="EMBL" id="KAK4796885.1"/>
    </source>
</evidence>
<keyword evidence="1 3" id="KW-0479">Metal-binding</keyword>
<feature type="region of interest" description="Disordered" evidence="4">
    <location>
        <begin position="1"/>
        <end position="21"/>
    </location>
</feature>
<comment type="similarity">
    <text evidence="3">Belongs to the iron/ascorbate-dependent oxidoreductase family.</text>
</comment>
<comment type="caution">
    <text evidence="6">The sequence shown here is derived from an EMBL/GenBank/DDBJ whole genome shotgun (WGS) entry which is preliminary data.</text>
</comment>
<dbReference type="Pfam" id="PF03171">
    <property type="entry name" value="2OG-FeII_Oxy"/>
    <property type="match status" value="1"/>
</dbReference>
<dbReference type="GO" id="GO:0046872">
    <property type="term" value="F:metal ion binding"/>
    <property type="evidence" value="ECO:0007669"/>
    <property type="project" value="UniProtKB-KW"/>
</dbReference>
<feature type="domain" description="Fe2OG dioxygenase" evidence="5">
    <location>
        <begin position="213"/>
        <end position="313"/>
    </location>
</feature>
<name>A0AAN7MGM4_TRANT</name>
<evidence type="ECO:0000256" key="2">
    <source>
        <dbReference type="ARBA" id="ARBA00023004"/>
    </source>
</evidence>
<keyword evidence="7" id="KW-1185">Reference proteome</keyword>
<reference evidence="6 7" key="1">
    <citation type="journal article" date="2023" name="Hortic Res">
        <title>Pangenome of water caltrop reveals structural variations and asymmetric subgenome divergence after allopolyploidization.</title>
        <authorList>
            <person name="Zhang X."/>
            <person name="Chen Y."/>
            <person name="Wang L."/>
            <person name="Yuan Y."/>
            <person name="Fang M."/>
            <person name="Shi L."/>
            <person name="Lu R."/>
            <person name="Comes H.P."/>
            <person name="Ma Y."/>
            <person name="Chen Y."/>
            <person name="Huang G."/>
            <person name="Zhou Y."/>
            <person name="Zheng Z."/>
            <person name="Qiu Y."/>
        </authorList>
    </citation>
    <scope>NUCLEOTIDE SEQUENCE [LARGE SCALE GENOMIC DNA]</scope>
    <source>
        <strain evidence="6">F231</strain>
    </source>
</reference>
<dbReference type="Pfam" id="PF14226">
    <property type="entry name" value="DIOX_N"/>
    <property type="match status" value="1"/>
</dbReference>
<feature type="compositionally biased region" description="Low complexity" evidence="4">
    <location>
        <begin position="8"/>
        <end position="19"/>
    </location>
</feature>
<dbReference type="InterPro" id="IPR026992">
    <property type="entry name" value="DIOX_N"/>
</dbReference>
<gene>
    <name evidence="6" type="ORF">SAY86_029211</name>
</gene>
<dbReference type="InterPro" id="IPR027443">
    <property type="entry name" value="IPNS-like_sf"/>
</dbReference>
<dbReference type="InterPro" id="IPR005123">
    <property type="entry name" value="Oxoglu/Fe-dep_dioxygenase_dom"/>
</dbReference>
<sequence length="358" mass="40397">MEAHDSSEPPLDSSEPPLEQTLITLRKNQSPEISDDGRNHRPAETLLIPEDEESREFMVLPMIDISRLSFEAGHAERTECEEEIAEAARHWGFFQVVNHGIPTQVIEQMTVEQKKAFRQPFEVKEAGGGKLQNRQASSYRWGNPAAKCLRQMFWSEEFRIPTGDIYGIEDQSLRSAMEMYATAVTVLAEKIAGVLAGNLGTGGSYFRENCTVRTCHLRLNRYPPCPFSEEVFGIVPHTDSDFLTIVCQDAVGGLQLMKDDGCWVSVSPNPNALVINIGDMLEAWSNGAYKSARHRVITSLEEERFSIAFFYCPKSETVIRSCISPAIYRDFSFREYQLQVQKDVRATGDKVGLKRFLV</sequence>
<organism evidence="6 7">
    <name type="scientific">Trapa natans</name>
    <name type="common">Water chestnut</name>
    <dbReference type="NCBI Taxonomy" id="22666"/>
    <lineage>
        <taxon>Eukaryota</taxon>
        <taxon>Viridiplantae</taxon>
        <taxon>Streptophyta</taxon>
        <taxon>Embryophyta</taxon>
        <taxon>Tracheophyta</taxon>
        <taxon>Spermatophyta</taxon>
        <taxon>Magnoliopsida</taxon>
        <taxon>eudicotyledons</taxon>
        <taxon>Gunneridae</taxon>
        <taxon>Pentapetalae</taxon>
        <taxon>rosids</taxon>
        <taxon>malvids</taxon>
        <taxon>Myrtales</taxon>
        <taxon>Lythraceae</taxon>
        <taxon>Trapa</taxon>
    </lineage>
</organism>
<dbReference type="Gene3D" id="2.60.120.330">
    <property type="entry name" value="B-lactam Antibiotic, Isopenicillin N Synthase, Chain"/>
    <property type="match status" value="1"/>
</dbReference>
<evidence type="ECO:0000313" key="7">
    <source>
        <dbReference type="Proteomes" id="UP001346149"/>
    </source>
</evidence>
<dbReference type="EMBL" id="JAXQNO010000006">
    <property type="protein sequence ID" value="KAK4796885.1"/>
    <property type="molecule type" value="Genomic_DNA"/>
</dbReference>
<evidence type="ECO:0000256" key="1">
    <source>
        <dbReference type="ARBA" id="ARBA00022723"/>
    </source>
</evidence>
<evidence type="ECO:0000259" key="5">
    <source>
        <dbReference type="PROSITE" id="PS51471"/>
    </source>
</evidence>
<keyword evidence="2 3" id="KW-0408">Iron</keyword>
<protein>
    <recommendedName>
        <fullName evidence="5">Fe2OG dioxygenase domain-containing protein</fullName>
    </recommendedName>
</protein>
<accession>A0AAN7MGM4</accession>
<dbReference type="InterPro" id="IPR044861">
    <property type="entry name" value="IPNS-like_FE2OG_OXY"/>
</dbReference>
<dbReference type="Proteomes" id="UP001346149">
    <property type="component" value="Unassembled WGS sequence"/>
</dbReference>
<evidence type="ECO:0000256" key="3">
    <source>
        <dbReference type="RuleBase" id="RU003682"/>
    </source>
</evidence>
<dbReference type="PANTHER" id="PTHR47990">
    <property type="entry name" value="2-OXOGLUTARATE (2OG) AND FE(II)-DEPENDENT OXYGENASE SUPERFAMILY PROTEIN-RELATED"/>
    <property type="match status" value="1"/>
</dbReference>
<keyword evidence="3" id="KW-0560">Oxidoreductase</keyword>